<evidence type="ECO:0000256" key="6">
    <source>
        <dbReference type="SAM" id="Phobius"/>
    </source>
</evidence>
<evidence type="ECO:0000256" key="1">
    <source>
        <dbReference type="ARBA" id="ARBA00004141"/>
    </source>
</evidence>
<dbReference type="InterPro" id="IPR032630">
    <property type="entry name" value="P_typ_ATPase_c"/>
</dbReference>
<keyword evidence="5" id="KW-0460">Magnesium</keyword>
<dbReference type="SUPFAM" id="SSF81665">
    <property type="entry name" value="Calcium ATPase, transmembrane domain M"/>
    <property type="match status" value="1"/>
</dbReference>
<comment type="subcellular location">
    <subcellularLocation>
        <location evidence="2">Endomembrane system</location>
    </subcellularLocation>
    <subcellularLocation>
        <location evidence="1">Membrane</location>
        <topology evidence="1">Multi-pass membrane protein</topology>
    </subcellularLocation>
</comment>
<evidence type="ECO:0000256" key="5">
    <source>
        <dbReference type="ARBA" id="ARBA00022842"/>
    </source>
</evidence>
<accession>A0ABR0M283</accession>
<dbReference type="Proteomes" id="UP001357485">
    <property type="component" value="Unassembled WGS sequence"/>
</dbReference>
<keyword evidence="9" id="KW-1185">Reference proteome</keyword>
<dbReference type="PANTHER" id="PTHR24092">
    <property type="entry name" value="PROBABLE PHOSPHOLIPID-TRANSPORTING ATPASE"/>
    <property type="match status" value="1"/>
</dbReference>
<gene>
    <name evidence="8" type="primary">DNF1_4</name>
    <name evidence="8" type="ORF">LTR16_009969</name>
</gene>
<evidence type="ECO:0000313" key="9">
    <source>
        <dbReference type="Proteomes" id="UP001357485"/>
    </source>
</evidence>
<feature type="transmembrane region" description="Helical" evidence="6">
    <location>
        <begin position="75"/>
        <end position="93"/>
    </location>
</feature>
<dbReference type="EMBL" id="JAVRRA010002726">
    <property type="protein sequence ID" value="KAK5277297.1"/>
    <property type="molecule type" value="Genomic_DNA"/>
</dbReference>
<keyword evidence="6" id="KW-0472">Membrane</keyword>
<dbReference type="InterPro" id="IPR023298">
    <property type="entry name" value="ATPase_P-typ_TM_dom_sf"/>
</dbReference>
<feature type="non-terminal residue" evidence="8">
    <location>
        <position position="175"/>
    </location>
</feature>
<evidence type="ECO:0000256" key="2">
    <source>
        <dbReference type="ARBA" id="ARBA00004308"/>
    </source>
</evidence>
<name>A0ABR0M283_9PEZI</name>
<protein>
    <submittedName>
        <fullName evidence="8">Phospholipid transporting ATPase</fullName>
    </submittedName>
</protein>
<dbReference type="PANTHER" id="PTHR24092:SF180">
    <property type="entry name" value="PHOSPHOLIPID-TRANSPORTING ATPASE DNF1-RELATED"/>
    <property type="match status" value="1"/>
</dbReference>
<proteinExistence type="predicted"/>
<evidence type="ECO:0000256" key="4">
    <source>
        <dbReference type="ARBA" id="ARBA00022723"/>
    </source>
</evidence>
<evidence type="ECO:0000259" key="7">
    <source>
        <dbReference type="Pfam" id="PF16212"/>
    </source>
</evidence>
<dbReference type="Pfam" id="PF16212">
    <property type="entry name" value="PhoLip_ATPase_C"/>
    <property type="match status" value="1"/>
</dbReference>
<organism evidence="8 9">
    <name type="scientific">Cryomyces antarcticus</name>
    <dbReference type="NCBI Taxonomy" id="329879"/>
    <lineage>
        <taxon>Eukaryota</taxon>
        <taxon>Fungi</taxon>
        <taxon>Dikarya</taxon>
        <taxon>Ascomycota</taxon>
        <taxon>Pezizomycotina</taxon>
        <taxon>Dothideomycetes</taxon>
        <taxon>Dothideomycetes incertae sedis</taxon>
        <taxon>Cryomyces</taxon>
    </lineage>
</organism>
<reference evidence="8 9" key="1">
    <citation type="submission" date="2023-08" db="EMBL/GenBank/DDBJ databases">
        <title>Black Yeasts Isolated from many extreme environments.</title>
        <authorList>
            <person name="Coleine C."/>
            <person name="Stajich J.E."/>
            <person name="Selbmann L."/>
        </authorList>
    </citation>
    <scope>NUCLEOTIDE SEQUENCE [LARGE SCALE GENOMIC DNA]</scope>
    <source>
        <strain evidence="8 9">CCFEE 536</strain>
    </source>
</reference>
<comment type="caution">
    <text evidence="8">The sequence shown here is derived from an EMBL/GenBank/DDBJ whole genome shotgun (WGS) entry which is preliminary data.</text>
</comment>
<keyword evidence="4" id="KW-0479">Metal-binding</keyword>
<feature type="transmembrane region" description="Helical" evidence="6">
    <location>
        <begin position="34"/>
        <end position="55"/>
    </location>
</feature>
<feature type="domain" description="P-type ATPase C-terminal" evidence="7">
    <location>
        <begin position="1"/>
        <end position="169"/>
    </location>
</feature>
<keyword evidence="6" id="KW-1133">Transmembrane helix</keyword>
<sequence length="175" mass="20342">MGILDQDVDDKVSLAVPQLYRRGIERKEWTQLKFWTYMIDGLYQSLICFFMTYLVFSPATFATESGQNVNDGKRMGVYVANATIVVVNVYILLNTYRWDWLMVLITAISILLIWFWTGVYSAFTAGFTFYEAAPQVYTQLSFWALTLLTIVICLLPRFAVKAFQKIYYPRDVDII</sequence>
<feature type="transmembrane region" description="Helical" evidence="6">
    <location>
        <begin position="100"/>
        <end position="120"/>
    </location>
</feature>
<evidence type="ECO:0000256" key="3">
    <source>
        <dbReference type="ARBA" id="ARBA00022448"/>
    </source>
</evidence>
<keyword evidence="3" id="KW-0813">Transport</keyword>
<keyword evidence="6" id="KW-0812">Transmembrane</keyword>
<evidence type="ECO:0000313" key="8">
    <source>
        <dbReference type="EMBL" id="KAK5277297.1"/>
    </source>
</evidence>
<feature type="transmembrane region" description="Helical" evidence="6">
    <location>
        <begin position="140"/>
        <end position="160"/>
    </location>
</feature>